<gene>
    <name evidence="1" type="ORF">SNE40_019565</name>
</gene>
<name>A0AAN8P9T4_PATCE</name>
<comment type="caution">
    <text evidence="1">The sequence shown here is derived from an EMBL/GenBank/DDBJ whole genome shotgun (WGS) entry which is preliminary data.</text>
</comment>
<dbReference type="EMBL" id="JAZGQO010000014">
    <property type="protein sequence ID" value="KAK6171359.1"/>
    <property type="molecule type" value="Genomic_DNA"/>
</dbReference>
<reference evidence="1 2" key="1">
    <citation type="submission" date="2024-01" db="EMBL/GenBank/DDBJ databases">
        <title>The genome of the rayed Mediterranean limpet Patella caerulea (Linnaeus, 1758).</title>
        <authorList>
            <person name="Anh-Thu Weber A."/>
            <person name="Halstead-Nussloch G."/>
        </authorList>
    </citation>
    <scope>NUCLEOTIDE SEQUENCE [LARGE SCALE GENOMIC DNA]</scope>
    <source>
        <strain evidence="1">AATW-2023a</strain>
        <tissue evidence="1">Whole specimen</tissue>
    </source>
</reference>
<evidence type="ECO:0000313" key="2">
    <source>
        <dbReference type="Proteomes" id="UP001347796"/>
    </source>
</evidence>
<sequence length="184" mass="20795">MLLFLVGTVTSSRPSPGIVLGKSVDFRLNKNWRPQNSHDQGTKPAISSDVTDDEDLIIEGSGSETDPSGLHSLAGTHMSCCSIGYAFGKNGIHCNAELHYNRLATVPVDGRNRYGERLKTHLKKHGTDIKVTVFKKCFERRPGEFHKCCYVAKKEKEMTTRWQSNRRNIHASDKRYISWRFVKG</sequence>
<keyword evidence="2" id="KW-1185">Reference proteome</keyword>
<evidence type="ECO:0000313" key="1">
    <source>
        <dbReference type="EMBL" id="KAK6171359.1"/>
    </source>
</evidence>
<dbReference type="AlphaFoldDB" id="A0AAN8P9T4"/>
<accession>A0AAN8P9T4</accession>
<protein>
    <submittedName>
        <fullName evidence="1">Uncharacterized protein</fullName>
    </submittedName>
</protein>
<proteinExistence type="predicted"/>
<dbReference type="Proteomes" id="UP001347796">
    <property type="component" value="Unassembled WGS sequence"/>
</dbReference>
<organism evidence="1 2">
    <name type="scientific">Patella caerulea</name>
    <name type="common">Rayed Mediterranean limpet</name>
    <dbReference type="NCBI Taxonomy" id="87958"/>
    <lineage>
        <taxon>Eukaryota</taxon>
        <taxon>Metazoa</taxon>
        <taxon>Spiralia</taxon>
        <taxon>Lophotrochozoa</taxon>
        <taxon>Mollusca</taxon>
        <taxon>Gastropoda</taxon>
        <taxon>Patellogastropoda</taxon>
        <taxon>Patelloidea</taxon>
        <taxon>Patellidae</taxon>
        <taxon>Patella</taxon>
    </lineage>
</organism>